<sequence length="185" mass="20918">MNGHFVISGGPGTGKSTLIAALREAGMPCFDEVSRQIIVEANKNGTDLLPWSNLEAFAAECHRRMKALLLEKEVKGLCFYDRGIPDIIAYLRNGGKPVPEYLFSDGKRYAKQVLVAPPWQEIFVNDSERPQSFEECQRLHNLLLEAYTELGYRVVMLPKVSVEQRVAFVISTMREFSVQEEMCCI</sequence>
<dbReference type="OrthoDB" id="5638848at2"/>
<reference evidence="2 3" key="1">
    <citation type="submission" date="2019-03" db="EMBL/GenBank/DDBJ databases">
        <title>Genomic Encyclopedia of Archaeal and Bacterial Type Strains, Phase II (KMG-II): from individual species to whole genera.</title>
        <authorList>
            <person name="Goeker M."/>
        </authorList>
    </citation>
    <scope>NUCLEOTIDE SEQUENCE [LARGE SCALE GENOMIC DNA]</scope>
    <source>
        <strain evidence="2 3">RL-C</strain>
    </source>
</reference>
<dbReference type="AlphaFoldDB" id="A0A4R2E652"/>
<protein>
    <submittedName>
        <fullName evidence="2">Putative ATPase</fullName>
    </submittedName>
</protein>
<dbReference type="InterPro" id="IPR038727">
    <property type="entry name" value="NadR/Ttd14_AAA_dom"/>
</dbReference>
<dbReference type="SUPFAM" id="SSF52540">
    <property type="entry name" value="P-loop containing nucleoside triphosphate hydrolases"/>
    <property type="match status" value="1"/>
</dbReference>
<dbReference type="EMBL" id="SLWB01000014">
    <property type="protein sequence ID" value="TCN63928.1"/>
    <property type="molecule type" value="Genomic_DNA"/>
</dbReference>
<evidence type="ECO:0000259" key="1">
    <source>
        <dbReference type="Pfam" id="PF13521"/>
    </source>
</evidence>
<gene>
    <name evidence="2" type="ORF">CLV25_11484</name>
</gene>
<dbReference type="InterPro" id="IPR027417">
    <property type="entry name" value="P-loop_NTPase"/>
</dbReference>
<comment type="caution">
    <text evidence="2">The sequence shown here is derived from an EMBL/GenBank/DDBJ whole genome shotgun (WGS) entry which is preliminary data.</text>
</comment>
<name>A0A4R2E652_9BACT</name>
<proteinExistence type="predicted"/>
<accession>A0A4R2E652</accession>
<keyword evidence="3" id="KW-1185">Reference proteome</keyword>
<dbReference type="RefSeq" id="WP_131840078.1">
    <property type="nucleotide sequence ID" value="NZ_SLWB01000014.1"/>
</dbReference>
<dbReference type="Pfam" id="PF13521">
    <property type="entry name" value="AAA_28"/>
    <property type="match status" value="1"/>
</dbReference>
<dbReference type="Gene3D" id="3.40.50.300">
    <property type="entry name" value="P-loop containing nucleotide triphosphate hydrolases"/>
    <property type="match status" value="1"/>
</dbReference>
<dbReference type="Proteomes" id="UP000294830">
    <property type="component" value="Unassembled WGS sequence"/>
</dbReference>
<evidence type="ECO:0000313" key="2">
    <source>
        <dbReference type="EMBL" id="TCN63928.1"/>
    </source>
</evidence>
<evidence type="ECO:0000313" key="3">
    <source>
        <dbReference type="Proteomes" id="UP000294830"/>
    </source>
</evidence>
<feature type="domain" description="NadR/Ttd14 AAA" evidence="1">
    <location>
        <begin position="5"/>
        <end position="165"/>
    </location>
</feature>
<organism evidence="2 3">
    <name type="scientific">Acetobacteroides hydrogenigenes</name>
    <dbReference type="NCBI Taxonomy" id="979970"/>
    <lineage>
        <taxon>Bacteria</taxon>
        <taxon>Pseudomonadati</taxon>
        <taxon>Bacteroidota</taxon>
        <taxon>Bacteroidia</taxon>
        <taxon>Bacteroidales</taxon>
        <taxon>Rikenellaceae</taxon>
        <taxon>Acetobacteroides</taxon>
    </lineage>
</organism>